<dbReference type="PROSITE" id="PS51186">
    <property type="entry name" value="GNAT"/>
    <property type="match status" value="1"/>
</dbReference>
<evidence type="ECO:0000313" key="2">
    <source>
        <dbReference type="EMBL" id="MBC8611210.1"/>
    </source>
</evidence>
<sequence>MELKAVTHDDKQYVMHIDRHVTDVSFDYRVYTKSCYVLWENEHRVGIIVHCILWDNLPFMNLLYIEEKHRGKGYASNAVKAWEHEMKQQGFKMALISTQVDESAQHFYRKLGYVDCGGITFHDTPFHQPMELFLRKVF</sequence>
<comment type="caution">
    <text evidence="2">The sequence shown here is derived from an EMBL/GenBank/DDBJ whole genome shotgun (WGS) entry which is preliminary data.</text>
</comment>
<name>A0A8J6PK52_9FIRM</name>
<dbReference type="Proteomes" id="UP000632659">
    <property type="component" value="Unassembled WGS sequence"/>
</dbReference>
<feature type="domain" description="N-acetyltransferase" evidence="1">
    <location>
        <begin position="1"/>
        <end position="135"/>
    </location>
</feature>
<dbReference type="GO" id="GO:0016747">
    <property type="term" value="F:acyltransferase activity, transferring groups other than amino-acyl groups"/>
    <property type="evidence" value="ECO:0007669"/>
    <property type="project" value="InterPro"/>
</dbReference>
<gene>
    <name evidence="2" type="ORF">H8702_08790</name>
</gene>
<dbReference type="InterPro" id="IPR016181">
    <property type="entry name" value="Acyl_CoA_acyltransferase"/>
</dbReference>
<dbReference type="CDD" id="cd04301">
    <property type="entry name" value="NAT_SF"/>
    <property type="match status" value="1"/>
</dbReference>
<reference evidence="2" key="1">
    <citation type="submission" date="2020-08" db="EMBL/GenBank/DDBJ databases">
        <title>Genome public.</title>
        <authorList>
            <person name="Liu C."/>
            <person name="Sun Q."/>
        </authorList>
    </citation>
    <scope>NUCLEOTIDE SEQUENCE</scope>
    <source>
        <strain evidence="2">NSJ-15</strain>
    </source>
</reference>
<accession>A0A8J6PK52</accession>
<keyword evidence="3" id="KW-1185">Reference proteome</keyword>
<protein>
    <submittedName>
        <fullName evidence="2">GNAT family N-acetyltransferase</fullName>
    </submittedName>
</protein>
<dbReference type="Gene3D" id="3.40.630.30">
    <property type="match status" value="1"/>
</dbReference>
<organism evidence="2 3">
    <name type="scientific">Massiliimalia timonensis</name>
    <dbReference type="NCBI Taxonomy" id="1987501"/>
    <lineage>
        <taxon>Bacteria</taxon>
        <taxon>Bacillati</taxon>
        <taxon>Bacillota</taxon>
        <taxon>Clostridia</taxon>
        <taxon>Eubacteriales</taxon>
        <taxon>Oscillospiraceae</taxon>
        <taxon>Massiliimalia</taxon>
    </lineage>
</organism>
<dbReference type="OrthoDB" id="9786032at2"/>
<proteinExistence type="predicted"/>
<dbReference type="InterPro" id="IPR000182">
    <property type="entry name" value="GNAT_dom"/>
</dbReference>
<dbReference type="SUPFAM" id="SSF55729">
    <property type="entry name" value="Acyl-CoA N-acyltransferases (Nat)"/>
    <property type="match status" value="1"/>
</dbReference>
<dbReference type="EMBL" id="JACRTL010000004">
    <property type="protein sequence ID" value="MBC8611210.1"/>
    <property type="molecule type" value="Genomic_DNA"/>
</dbReference>
<evidence type="ECO:0000313" key="3">
    <source>
        <dbReference type="Proteomes" id="UP000632659"/>
    </source>
</evidence>
<dbReference type="Pfam" id="PF00583">
    <property type="entry name" value="Acetyltransf_1"/>
    <property type="match status" value="1"/>
</dbReference>
<dbReference type="AlphaFoldDB" id="A0A8J6PK52"/>
<evidence type="ECO:0000259" key="1">
    <source>
        <dbReference type="PROSITE" id="PS51186"/>
    </source>
</evidence>